<dbReference type="EMBL" id="JBHLZY010000008">
    <property type="protein sequence ID" value="MFB9768993.1"/>
    <property type="molecule type" value="Genomic_DNA"/>
</dbReference>
<gene>
    <name evidence="2" type="ORF">ACFFLI_03780</name>
</gene>
<reference evidence="2 3" key="1">
    <citation type="submission" date="2024-09" db="EMBL/GenBank/DDBJ databases">
        <authorList>
            <person name="Sun Q."/>
            <person name="Mori K."/>
        </authorList>
    </citation>
    <scope>NUCLEOTIDE SEQUENCE [LARGE SCALE GENOMIC DNA]</scope>
    <source>
        <strain evidence="2 3">TBRC 4576</strain>
    </source>
</reference>
<dbReference type="RefSeq" id="WP_137643071.1">
    <property type="nucleotide sequence ID" value="NZ_BJEA01000013.1"/>
</dbReference>
<dbReference type="Proteomes" id="UP001589691">
    <property type="component" value="Unassembled WGS sequence"/>
</dbReference>
<comment type="caution">
    <text evidence="2">The sequence shown here is derived from an EMBL/GenBank/DDBJ whole genome shotgun (WGS) entry which is preliminary data.</text>
</comment>
<evidence type="ECO:0000259" key="1">
    <source>
        <dbReference type="Pfam" id="PF13472"/>
    </source>
</evidence>
<dbReference type="Pfam" id="PF13472">
    <property type="entry name" value="Lipase_GDSL_2"/>
    <property type="match status" value="1"/>
</dbReference>
<protein>
    <submittedName>
        <fullName evidence="2">SGNH/GDSL hydrolase family protein</fullName>
    </submittedName>
</protein>
<keyword evidence="2" id="KW-0378">Hydrolase</keyword>
<evidence type="ECO:0000313" key="2">
    <source>
        <dbReference type="EMBL" id="MFB9768993.1"/>
    </source>
</evidence>
<dbReference type="SUPFAM" id="SSF52266">
    <property type="entry name" value="SGNH hydrolase"/>
    <property type="match status" value="1"/>
</dbReference>
<dbReference type="GO" id="GO:0016787">
    <property type="term" value="F:hydrolase activity"/>
    <property type="evidence" value="ECO:0007669"/>
    <property type="project" value="UniProtKB-KW"/>
</dbReference>
<organism evidence="2 3">
    <name type="scientific">Lactiplantibacillus modestisalitolerans</name>
    <dbReference type="NCBI Taxonomy" id="1457219"/>
    <lineage>
        <taxon>Bacteria</taxon>
        <taxon>Bacillati</taxon>
        <taxon>Bacillota</taxon>
        <taxon>Bacilli</taxon>
        <taxon>Lactobacillales</taxon>
        <taxon>Lactobacillaceae</taxon>
        <taxon>Lactiplantibacillus</taxon>
    </lineage>
</organism>
<dbReference type="CDD" id="cd01831">
    <property type="entry name" value="Endoglucanase_E_like"/>
    <property type="match status" value="1"/>
</dbReference>
<evidence type="ECO:0000313" key="3">
    <source>
        <dbReference type="Proteomes" id="UP001589691"/>
    </source>
</evidence>
<dbReference type="InterPro" id="IPR036514">
    <property type="entry name" value="SGNH_hydro_sf"/>
</dbReference>
<proteinExistence type="predicted"/>
<dbReference type="InterPro" id="IPR037461">
    <property type="entry name" value="CtCE2-like_dom"/>
</dbReference>
<keyword evidence="3" id="KW-1185">Reference proteome</keyword>
<dbReference type="Gene3D" id="3.40.50.1110">
    <property type="entry name" value="SGNH hydrolase"/>
    <property type="match status" value="1"/>
</dbReference>
<name>A0ABV5WSN7_9LACO</name>
<sequence length="324" mass="35357">MQYQTTTANNPLMPAYFLGRWAVKIIDGTRVMYSTNLGAEMWTQVTNAQFVRLSLLDLAADLPSWVALQIDGLPYQRYAVTAAPITVTLDGRPHVLRLVLSGNTDEDLVWQGTAGFAVKSLTTDGQLTPVLPGRRSMTLIGDSITAGCWVAGRQPGEDYRAEQNYAAVACDLLNARDVRIAYSAAGLSKPGTGGVPPLPYVLTALDAQTPWQPAPTDVVVINVGTNDGRIRGPEFAQQLTAFINQVQLAYPNSRLAVMIPFNQRFDRVIRQVVSHFTAVTLIETVDWQPALTDHVHPNLAGSQVAGARLARALTMLMPQVFKRD</sequence>
<feature type="domain" description="SGNH hydrolase-type esterase" evidence="1">
    <location>
        <begin position="139"/>
        <end position="303"/>
    </location>
</feature>
<dbReference type="InterPro" id="IPR013830">
    <property type="entry name" value="SGNH_hydro"/>
</dbReference>
<accession>A0ABV5WSN7</accession>